<protein>
    <submittedName>
        <fullName evidence="1">Uncharacterized protein</fullName>
    </submittedName>
</protein>
<gene>
    <name evidence="1" type="ORF">WN51_07418</name>
</gene>
<keyword evidence="2" id="KW-1185">Reference proteome</keyword>
<dbReference type="AlphaFoldDB" id="A0A0M8ZPD3"/>
<sequence>MTRRTPNALTVPFNRIGVASSDSRHGGIHFQDIEGQEIISIGKNYQESRRKYNFERAHNWMSKQLLRSICVGIKEDHGEYNHRENYGVNQCTPIRNCWKHKTTVKKEKLNKTNFTTDALVFPTVRDSSCEFGSSVATTISVCDFIAWQTGGARKRDLVSSELKFFLNEELLSIRSRDVTAAVQTNQQKFEYSCLSFIFNLTASTAGCVTTLAKFEIRGDLAELSDLWMTMFIKVTLKYRSRSM</sequence>
<reference evidence="1 2" key="1">
    <citation type="submission" date="2015-07" db="EMBL/GenBank/DDBJ databases">
        <title>The genome of Melipona quadrifasciata.</title>
        <authorList>
            <person name="Pan H."/>
            <person name="Kapheim K."/>
        </authorList>
    </citation>
    <scope>NUCLEOTIDE SEQUENCE [LARGE SCALE GENOMIC DNA]</scope>
    <source>
        <strain evidence="1">0111107301</strain>
        <tissue evidence="1">Whole body</tissue>
    </source>
</reference>
<accession>A0A0M8ZPD3</accession>
<dbReference type="EMBL" id="KQ435924">
    <property type="protein sequence ID" value="KOX68390.1"/>
    <property type="molecule type" value="Genomic_DNA"/>
</dbReference>
<evidence type="ECO:0000313" key="2">
    <source>
        <dbReference type="Proteomes" id="UP000053105"/>
    </source>
</evidence>
<proteinExistence type="predicted"/>
<name>A0A0M8ZPD3_9HYME</name>
<evidence type="ECO:0000313" key="1">
    <source>
        <dbReference type="EMBL" id="KOX68390.1"/>
    </source>
</evidence>
<organism evidence="1 2">
    <name type="scientific">Melipona quadrifasciata</name>
    <dbReference type="NCBI Taxonomy" id="166423"/>
    <lineage>
        <taxon>Eukaryota</taxon>
        <taxon>Metazoa</taxon>
        <taxon>Ecdysozoa</taxon>
        <taxon>Arthropoda</taxon>
        <taxon>Hexapoda</taxon>
        <taxon>Insecta</taxon>
        <taxon>Pterygota</taxon>
        <taxon>Neoptera</taxon>
        <taxon>Endopterygota</taxon>
        <taxon>Hymenoptera</taxon>
        <taxon>Apocrita</taxon>
        <taxon>Aculeata</taxon>
        <taxon>Apoidea</taxon>
        <taxon>Anthophila</taxon>
        <taxon>Apidae</taxon>
        <taxon>Melipona</taxon>
    </lineage>
</organism>
<dbReference type="Proteomes" id="UP000053105">
    <property type="component" value="Unassembled WGS sequence"/>
</dbReference>